<dbReference type="PANTHER" id="PTHR43423">
    <property type="entry name" value="ABC TRANSPORTER I FAMILY MEMBER 17"/>
    <property type="match status" value="1"/>
</dbReference>
<name>A0A2K5ATB6_9ARCH</name>
<evidence type="ECO:0000256" key="3">
    <source>
        <dbReference type="ARBA" id="ARBA00022840"/>
    </source>
</evidence>
<dbReference type="GO" id="GO:0035435">
    <property type="term" value="P:phosphate ion transmembrane transport"/>
    <property type="evidence" value="ECO:0007669"/>
    <property type="project" value="InterPro"/>
</dbReference>
<dbReference type="InterPro" id="IPR027417">
    <property type="entry name" value="P-loop_NTPase"/>
</dbReference>
<gene>
    <name evidence="5" type="primary">pstB</name>
    <name evidence="5" type="ORF">NCAV_1706</name>
</gene>
<evidence type="ECO:0000256" key="1">
    <source>
        <dbReference type="ARBA" id="ARBA00022448"/>
    </source>
</evidence>
<dbReference type="EMBL" id="LT981265">
    <property type="protein sequence ID" value="SPC34869.1"/>
    <property type="molecule type" value="Genomic_DNA"/>
</dbReference>
<dbReference type="GO" id="GO:0005315">
    <property type="term" value="F:phosphate transmembrane transporter activity"/>
    <property type="evidence" value="ECO:0007669"/>
    <property type="project" value="InterPro"/>
</dbReference>
<dbReference type="SUPFAM" id="SSF52540">
    <property type="entry name" value="P-loop containing nucleoside triphosphate hydrolases"/>
    <property type="match status" value="1"/>
</dbReference>
<dbReference type="GO" id="GO:0016887">
    <property type="term" value="F:ATP hydrolysis activity"/>
    <property type="evidence" value="ECO:0007669"/>
    <property type="project" value="InterPro"/>
</dbReference>
<keyword evidence="6" id="KW-1185">Reference proteome</keyword>
<dbReference type="KEGG" id="ncv:NCAV_1706"/>
<keyword evidence="3 5" id="KW-0067">ATP-binding</keyword>
<dbReference type="Gene3D" id="3.40.50.300">
    <property type="entry name" value="P-loop containing nucleotide triphosphate hydrolases"/>
    <property type="match status" value="1"/>
</dbReference>
<dbReference type="NCBIfam" id="TIGR00972">
    <property type="entry name" value="3a0107s01c2"/>
    <property type="match status" value="1"/>
</dbReference>
<dbReference type="Proteomes" id="UP000236248">
    <property type="component" value="Chromosome NCAV"/>
</dbReference>
<proteinExistence type="predicted"/>
<accession>A0A2K5ATB6</accession>
<dbReference type="EC" id="3.6.3.27" evidence="5"/>
<sequence>MRLWSLLSKDYSYVEKVDMQGSKEVTVVRADDDGDGMNGKIVLEGREVGVLYDSKYAIKDVNIKIVRNTITAIIGPSGCGKSTLLRCFNRMNDLLDARIEGEILFNDHNIYSNGINVAEIRRLIGMVFQKPNPFPTSIYNNVAFGLKINGFKGDMDKQVEYALREAALWDEVKDRLNDNAYSLSGGQQQRLCIARALAVEPEVLLMDEPTASLDPIASAKIEQLVTRLKEKITVVIVTHNIQQAARISDYVNVMMVDENMIGRLVEAGPTREVFENPKSKVTEDYISGRFG</sequence>
<dbReference type="PANTHER" id="PTHR43423:SF1">
    <property type="entry name" value="ABC TRANSPORTER I FAMILY MEMBER 17"/>
    <property type="match status" value="1"/>
</dbReference>
<reference evidence="6" key="1">
    <citation type="submission" date="2018-01" db="EMBL/GenBank/DDBJ databases">
        <authorList>
            <person name="Kerou L M."/>
        </authorList>
    </citation>
    <scope>NUCLEOTIDE SEQUENCE [LARGE SCALE GENOMIC DNA]</scope>
    <source>
        <strain evidence="6">SCU2</strain>
    </source>
</reference>
<dbReference type="InterPro" id="IPR017871">
    <property type="entry name" value="ABC_transporter-like_CS"/>
</dbReference>
<dbReference type="PROSITE" id="PS00211">
    <property type="entry name" value="ABC_TRANSPORTER_1"/>
    <property type="match status" value="1"/>
</dbReference>
<evidence type="ECO:0000313" key="5">
    <source>
        <dbReference type="EMBL" id="SPC34869.1"/>
    </source>
</evidence>
<dbReference type="Pfam" id="PF00005">
    <property type="entry name" value="ABC_tran"/>
    <property type="match status" value="1"/>
</dbReference>
<evidence type="ECO:0000256" key="2">
    <source>
        <dbReference type="ARBA" id="ARBA00022741"/>
    </source>
</evidence>
<dbReference type="PROSITE" id="PS50893">
    <property type="entry name" value="ABC_TRANSPORTER_2"/>
    <property type="match status" value="1"/>
</dbReference>
<dbReference type="AlphaFoldDB" id="A0A2K5ATB6"/>
<keyword evidence="5" id="KW-0378">Hydrolase</keyword>
<dbReference type="InterPro" id="IPR003593">
    <property type="entry name" value="AAA+_ATPase"/>
</dbReference>
<keyword evidence="1" id="KW-0813">Transport</keyword>
<protein>
    <submittedName>
        <fullName evidence="5">Phosphate transporter subunit ATP-binding component of ABC superfamily</fullName>
        <ecNumber evidence="5">3.6.3.27</ecNumber>
    </submittedName>
</protein>
<dbReference type="InterPro" id="IPR005670">
    <property type="entry name" value="PstB-like"/>
</dbReference>
<organism evidence="5 6">
    <name type="scientific">Candidatus Nitrosocaldus cavascurensis</name>
    <dbReference type="NCBI Taxonomy" id="2058097"/>
    <lineage>
        <taxon>Archaea</taxon>
        <taxon>Nitrososphaerota</taxon>
        <taxon>Nitrososphaeria</taxon>
        <taxon>Candidatus Nitrosocaldales</taxon>
        <taxon>Candidatus Nitrosocaldaceae</taxon>
        <taxon>Candidatus Nitrosocaldus</taxon>
    </lineage>
</organism>
<keyword evidence="2" id="KW-0547">Nucleotide-binding</keyword>
<dbReference type="CDD" id="cd03260">
    <property type="entry name" value="ABC_PstB_phosphate_transporter"/>
    <property type="match status" value="1"/>
</dbReference>
<dbReference type="InterPro" id="IPR003439">
    <property type="entry name" value="ABC_transporter-like_ATP-bd"/>
</dbReference>
<evidence type="ECO:0000259" key="4">
    <source>
        <dbReference type="PROSITE" id="PS50893"/>
    </source>
</evidence>
<feature type="domain" description="ABC transporter" evidence="4">
    <location>
        <begin position="43"/>
        <end position="286"/>
    </location>
</feature>
<dbReference type="GO" id="GO:0016020">
    <property type="term" value="C:membrane"/>
    <property type="evidence" value="ECO:0007669"/>
    <property type="project" value="InterPro"/>
</dbReference>
<dbReference type="GO" id="GO:0005524">
    <property type="term" value="F:ATP binding"/>
    <property type="evidence" value="ECO:0007669"/>
    <property type="project" value="UniProtKB-KW"/>
</dbReference>
<evidence type="ECO:0000313" key="6">
    <source>
        <dbReference type="Proteomes" id="UP000236248"/>
    </source>
</evidence>
<dbReference type="SMART" id="SM00382">
    <property type="entry name" value="AAA"/>
    <property type="match status" value="1"/>
</dbReference>